<evidence type="ECO:0000313" key="12">
    <source>
        <dbReference type="Proteomes" id="UP000245839"/>
    </source>
</evidence>
<gene>
    <name evidence="7" type="primary">rnr</name>
    <name evidence="10" type="ORF">BCF38_101396</name>
    <name evidence="11" type="ORF">SAMN05421539_101396</name>
</gene>
<dbReference type="InterPro" id="IPR012340">
    <property type="entry name" value="NA-bd_OB-fold"/>
</dbReference>
<dbReference type="AlphaFoldDB" id="A0A2Y9A1Y0"/>
<evidence type="ECO:0000256" key="2">
    <source>
        <dbReference type="ARBA" id="ARBA00022490"/>
    </source>
</evidence>
<keyword evidence="4 7" id="KW-0378">Hydrolase</keyword>
<comment type="subcellular location">
    <subcellularLocation>
        <location evidence="7">Cytoplasm</location>
    </subcellularLocation>
</comment>
<evidence type="ECO:0000256" key="1">
    <source>
        <dbReference type="ARBA" id="ARBA00001849"/>
    </source>
</evidence>
<dbReference type="EMBL" id="UETC01000001">
    <property type="protein sequence ID" value="SSA38265.1"/>
    <property type="molecule type" value="Genomic_DNA"/>
</dbReference>
<dbReference type="InterPro" id="IPR001900">
    <property type="entry name" value="RNase_II/R"/>
</dbReference>
<dbReference type="InterPro" id="IPR011805">
    <property type="entry name" value="RNase_R"/>
</dbReference>
<evidence type="ECO:0000256" key="3">
    <source>
        <dbReference type="ARBA" id="ARBA00022722"/>
    </source>
</evidence>
<dbReference type="CDD" id="cd04471">
    <property type="entry name" value="S1_RNase_R"/>
    <property type="match status" value="1"/>
</dbReference>
<dbReference type="Gene3D" id="2.40.50.140">
    <property type="entry name" value="Nucleic acid-binding proteins"/>
    <property type="match status" value="1"/>
</dbReference>
<keyword evidence="6 7" id="KW-0694">RNA-binding</keyword>
<dbReference type="GO" id="GO:0005829">
    <property type="term" value="C:cytosol"/>
    <property type="evidence" value="ECO:0007669"/>
    <property type="project" value="TreeGrafter"/>
</dbReference>
<feature type="region of interest" description="Disordered" evidence="8">
    <location>
        <begin position="712"/>
        <end position="734"/>
    </location>
</feature>
<dbReference type="SUPFAM" id="SSF50249">
    <property type="entry name" value="Nucleic acid-binding proteins"/>
    <property type="match status" value="2"/>
</dbReference>
<organism evidence="11 13">
    <name type="scientific">Jannaschia seohaensis</name>
    <dbReference type="NCBI Taxonomy" id="475081"/>
    <lineage>
        <taxon>Bacteria</taxon>
        <taxon>Pseudomonadati</taxon>
        <taxon>Pseudomonadota</taxon>
        <taxon>Alphaproteobacteria</taxon>
        <taxon>Rhodobacterales</taxon>
        <taxon>Roseobacteraceae</taxon>
        <taxon>Jannaschia</taxon>
    </lineage>
</organism>
<comment type="function">
    <text evidence="7">3'-5' exoribonuclease that releases 5'-nucleoside monophosphates and is involved in maturation of structured RNAs.</text>
</comment>
<dbReference type="SMART" id="SM00955">
    <property type="entry name" value="RNB"/>
    <property type="match status" value="1"/>
</dbReference>
<dbReference type="NCBIfam" id="TIGR00358">
    <property type="entry name" value="3_prime_RNase"/>
    <property type="match status" value="1"/>
</dbReference>
<protein>
    <recommendedName>
        <fullName evidence="7">Ribonuclease R</fullName>
        <shortName evidence="7">RNase R</shortName>
        <ecNumber evidence="7">3.1.13.1</ecNumber>
    </recommendedName>
</protein>
<feature type="domain" description="S1 motif" evidence="9">
    <location>
        <begin position="625"/>
        <end position="706"/>
    </location>
</feature>
<dbReference type="HAMAP" id="MF_01895">
    <property type="entry name" value="RNase_R"/>
    <property type="match status" value="1"/>
</dbReference>
<proteinExistence type="inferred from homology"/>
<sequence length="734" mass="81178">MSIPTKEAILQWIADNPAQTSKRDIAKAFGVKGQARIDLKRLLREMQDEGYLTKRKRSYDDPNRLPPVSILKLAGTDADGDLFLRPADWRGDEPEPRILYIPQEDDPAFGPEDRLLMRLTEVTGEDHSHQARLIRRIGTGPRRAIGVFRASAEGGRLMPVDKGADREWIIGAGDTGGARDGELVEAEIGKGRTRMGLPRAKVVTRLGDPGAAKAVSLIAIHQHGLRDHFPEEVIAEAEAAAPPELGDRTDLRHLPLITIDPSDARDRDDAVFAEPEGDGHAIWVAIADVAAYVSPGSALDREARERGNSTYFPDRVVPMLPDALSGDLCSLHEGVDRACIAVRMTFDAEGNRTGQTFYRGLMHSAASFHYQEVQAAVDGTPNDRTAPHLDVLRALYAAYDALKRARARRAPLDLDLPERRIELSEEGQVTSVAFRDRLNAHRLIEEFMIAANVAAAEELEKRRTPLIYRVHEEPAEDKLDALRETAKASGFSLPKGQVTRPAMLNRLLHAAEGTDLAELISMSTLRAMAQAYYSPVNLGHFGLALRSYAHFTSPIRRYSDLIVHRALITAHGWGPNPDADGLSEWDLEHLEATATLISEAERRSMVAERDTNDRYLAAFLADQIGAQFTGRISGVQSFGAFVRLDETGADALIPVRSLGAEYFRYDRDEQTLTGTETRTEISLGQRVTVRLAEAAPVTGGLIVELLEIEGERRRPAAPPTRKRKLRKGPKKRRR</sequence>
<evidence type="ECO:0000256" key="6">
    <source>
        <dbReference type="ARBA" id="ARBA00022884"/>
    </source>
</evidence>
<dbReference type="OrthoDB" id="9764149at2"/>
<dbReference type="GO" id="GO:0008859">
    <property type="term" value="F:exoribonuclease II activity"/>
    <property type="evidence" value="ECO:0007669"/>
    <property type="project" value="UniProtKB-UniRule"/>
</dbReference>
<dbReference type="RefSeq" id="WP_109562585.1">
    <property type="nucleotide sequence ID" value="NZ_QGDJ01000001.1"/>
</dbReference>
<dbReference type="GO" id="GO:0006402">
    <property type="term" value="P:mRNA catabolic process"/>
    <property type="evidence" value="ECO:0007669"/>
    <property type="project" value="TreeGrafter"/>
</dbReference>
<comment type="similarity">
    <text evidence="7">Belongs to the RNR ribonuclease family. RNase R subfamily.</text>
</comment>
<evidence type="ECO:0000259" key="9">
    <source>
        <dbReference type="PROSITE" id="PS50126"/>
    </source>
</evidence>
<evidence type="ECO:0000256" key="7">
    <source>
        <dbReference type="HAMAP-Rule" id="MF_01895"/>
    </source>
</evidence>
<dbReference type="GO" id="GO:0003723">
    <property type="term" value="F:RNA binding"/>
    <property type="evidence" value="ECO:0007669"/>
    <property type="project" value="UniProtKB-UniRule"/>
</dbReference>
<dbReference type="InterPro" id="IPR004476">
    <property type="entry name" value="RNase_II/RNase_R"/>
</dbReference>
<evidence type="ECO:0000256" key="8">
    <source>
        <dbReference type="SAM" id="MobiDB-lite"/>
    </source>
</evidence>
<evidence type="ECO:0000256" key="4">
    <source>
        <dbReference type="ARBA" id="ARBA00022801"/>
    </source>
</evidence>
<evidence type="ECO:0000256" key="5">
    <source>
        <dbReference type="ARBA" id="ARBA00022839"/>
    </source>
</evidence>
<dbReference type="EC" id="3.1.13.1" evidence="7"/>
<reference evidence="10 12" key="2">
    <citation type="submission" date="2018-03" db="EMBL/GenBank/DDBJ databases">
        <title>Genomic Encyclopedia of Archaeal and Bacterial Type Strains, Phase II (KMG-II): from individual species to whole genera.</title>
        <authorList>
            <person name="Goeker M."/>
        </authorList>
    </citation>
    <scope>NUCLEOTIDE SEQUENCE [LARGE SCALE GENOMIC DNA]</scope>
    <source>
        <strain evidence="10 12">DSM 25227</strain>
    </source>
</reference>
<dbReference type="PANTHER" id="PTHR23355">
    <property type="entry name" value="RIBONUCLEASE"/>
    <property type="match status" value="1"/>
</dbReference>
<dbReference type="PROSITE" id="PS01175">
    <property type="entry name" value="RIBONUCLEASE_II"/>
    <property type="match status" value="1"/>
</dbReference>
<dbReference type="SMART" id="SM00316">
    <property type="entry name" value="S1"/>
    <property type="match status" value="1"/>
</dbReference>
<comment type="catalytic activity">
    <reaction evidence="1 7">
        <text>Exonucleolytic cleavage in the 3'- to 5'-direction to yield nucleoside 5'-phosphates.</text>
        <dbReference type="EC" id="3.1.13.1"/>
    </reaction>
</comment>
<keyword evidence="5 7" id="KW-0269">Exonuclease</keyword>
<name>A0A2Y9A1Y0_9RHOB</name>
<dbReference type="Proteomes" id="UP000251571">
    <property type="component" value="Unassembled WGS sequence"/>
</dbReference>
<dbReference type="Pfam" id="PF17876">
    <property type="entry name" value="CSD2"/>
    <property type="match status" value="1"/>
</dbReference>
<feature type="compositionally biased region" description="Basic residues" evidence="8">
    <location>
        <begin position="720"/>
        <end position="734"/>
    </location>
</feature>
<evidence type="ECO:0000313" key="10">
    <source>
        <dbReference type="EMBL" id="PWJ21987.1"/>
    </source>
</evidence>
<dbReference type="InterPro" id="IPR050180">
    <property type="entry name" value="RNR_Ribonuclease"/>
</dbReference>
<dbReference type="Proteomes" id="UP000245839">
    <property type="component" value="Unassembled WGS sequence"/>
</dbReference>
<evidence type="ECO:0000313" key="11">
    <source>
        <dbReference type="EMBL" id="SSA38265.1"/>
    </source>
</evidence>
<dbReference type="Pfam" id="PF00575">
    <property type="entry name" value="S1"/>
    <property type="match status" value="1"/>
</dbReference>
<dbReference type="EMBL" id="QGDJ01000001">
    <property type="protein sequence ID" value="PWJ21987.1"/>
    <property type="molecule type" value="Genomic_DNA"/>
</dbReference>
<dbReference type="InterPro" id="IPR003029">
    <property type="entry name" value="S1_domain"/>
</dbReference>
<dbReference type="PROSITE" id="PS50126">
    <property type="entry name" value="S1"/>
    <property type="match status" value="1"/>
</dbReference>
<keyword evidence="2 7" id="KW-0963">Cytoplasm</keyword>
<accession>A0A2Y9A1Y0</accession>
<dbReference type="Pfam" id="PF00773">
    <property type="entry name" value="RNB"/>
    <property type="match status" value="1"/>
</dbReference>
<keyword evidence="12" id="KW-1185">Reference proteome</keyword>
<dbReference type="InterPro" id="IPR022966">
    <property type="entry name" value="RNase_II/R_CS"/>
</dbReference>
<reference evidence="11 13" key="1">
    <citation type="submission" date="2016-10" db="EMBL/GenBank/DDBJ databases">
        <authorList>
            <person name="Cai Z."/>
        </authorList>
    </citation>
    <scope>NUCLEOTIDE SEQUENCE [LARGE SCALE GENOMIC DNA]</scope>
    <source>
        <strain evidence="11 13">DSM 25227</strain>
    </source>
</reference>
<evidence type="ECO:0000313" key="13">
    <source>
        <dbReference type="Proteomes" id="UP000251571"/>
    </source>
</evidence>
<dbReference type="InterPro" id="IPR040476">
    <property type="entry name" value="CSD2"/>
</dbReference>
<dbReference type="PANTHER" id="PTHR23355:SF9">
    <property type="entry name" value="DIS3-LIKE EXONUCLEASE 2"/>
    <property type="match status" value="1"/>
</dbReference>
<keyword evidence="3 7" id="KW-0540">Nuclease</keyword>
<dbReference type="NCBIfam" id="TIGR02063">
    <property type="entry name" value="RNase_R"/>
    <property type="match status" value="1"/>
</dbReference>